<reference evidence="2 3" key="1">
    <citation type="submission" date="2020-04" db="EMBL/GenBank/DDBJ databases">
        <title>Flammeovirga sp. SR4, a novel species isolated from seawater.</title>
        <authorList>
            <person name="Wang X."/>
        </authorList>
    </citation>
    <scope>NUCLEOTIDE SEQUENCE [LARGE SCALE GENOMIC DNA]</scope>
    <source>
        <strain evidence="2 3">SR4</strain>
    </source>
</reference>
<evidence type="ECO:0000313" key="2">
    <source>
        <dbReference type="EMBL" id="NLR90685.1"/>
    </source>
</evidence>
<dbReference type="RefSeq" id="WP_168881404.1">
    <property type="nucleotide sequence ID" value="NZ_JABAIL010000002.1"/>
</dbReference>
<organism evidence="2 3">
    <name type="scientific">Flammeovirga agarivorans</name>
    <dbReference type="NCBI Taxonomy" id="2726742"/>
    <lineage>
        <taxon>Bacteria</taxon>
        <taxon>Pseudomonadati</taxon>
        <taxon>Bacteroidota</taxon>
        <taxon>Cytophagia</taxon>
        <taxon>Cytophagales</taxon>
        <taxon>Flammeovirgaceae</taxon>
        <taxon>Flammeovirga</taxon>
    </lineage>
</organism>
<gene>
    <name evidence="2" type="ORF">HGP29_05690</name>
</gene>
<feature type="transmembrane region" description="Helical" evidence="1">
    <location>
        <begin position="78"/>
        <end position="97"/>
    </location>
</feature>
<dbReference type="Proteomes" id="UP000585050">
    <property type="component" value="Unassembled WGS sequence"/>
</dbReference>
<keyword evidence="3" id="KW-1185">Reference proteome</keyword>
<sequence length="142" mass="15643">MSAKFWKFFLHFSGVATLLGPLPSMISPVSGTLLTLKLDISSVNGLAPVIGHWGIMIVGIGVLIFLSASQKEIRKTTLLYAIAEKVYMVSGGVYTLITLPEVGMNFIPVIISDTIQIIGFTLYFAFEKRRQQKHKSRLVVAQ</sequence>
<proteinExistence type="predicted"/>
<dbReference type="EMBL" id="JABAIL010000002">
    <property type="protein sequence ID" value="NLR90685.1"/>
    <property type="molecule type" value="Genomic_DNA"/>
</dbReference>
<keyword evidence="1" id="KW-0472">Membrane</keyword>
<protein>
    <submittedName>
        <fullName evidence="2">Uncharacterized protein</fullName>
    </submittedName>
</protein>
<keyword evidence="1" id="KW-0812">Transmembrane</keyword>
<name>A0A7X8SI78_9BACT</name>
<dbReference type="AlphaFoldDB" id="A0A7X8SI78"/>
<comment type="caution">
    <text evidence="2">The sequence shown here is derived from an EMBL/GenBank/DDBJ whole genome shotgun (WGS) entry which is preliminary data.</text>
</comment>
<feature type="transmembrane region" description="Helical" evidence="1">
    <location>
        <begin position="103"/>
        <end position="126"/>
    </location>
</feature>
<keyword evidence="1" id="KW-1133">Transmembrane helix</keyword>
<accession>A0A7X8SI78</accession>
<evidence type="ECO:0000313" key="3">
    <source>
        <dbReference type="Proteomes" id="UP000585050"/>
    </source>
</evidence>
<evidence type="ECO:0000256" key="1">
    <source>
        <dbReference type="SAM" id="Phobius"/>
    </source>
</evidence>
<feature type="transmembrane region" description="Helical" evidence="1">
    <location>
        <begin position="47"/>
        <end position="66"/>
    </location>
</feature>